<dbReference type="PROSITE" id="PS51194">
    <property type="entry name" value="HELICASE_CTER"/>
    <property type="match status" value="1"/>
</dbReference>
<dbReference type="InterPro" id="IPR013761">
    <property type="entry name" value="SAM/pointed_sf"/>
</dbReference>
<dbReference type="InterPro" id="IPR000330">
    <property type="entry name" value="SNF2_N"/>
</dbReference>
<dbReference type="GO" id="GO:0005634">
    <property type="term" value="C:nucleus"/>
    <property type="evidence" value="ECO:0007669"/>
    <property type="project" value="UniProtKB-SubCell"/>
</dbReference>
<feature type="region of interest" description="Disordered" evidence="9">
    <location>
        <begin position="528"/>
        <end position="631"/>
    </location>
</feature>
<dbReference type="OrthoDB" id="2020972at2759"/>
<dbReference type="SMART" id="SM00490">
    <property type="entry name" value="HELICc"/>
    <property type="match status" value="1"/>
</dbReference>
<name>A0A8K0KWK1_9PEZI</name>
<dbReference type="PROSITE" id="PS50105">
    <property type="entry name" value="SAM_DOMAIN"/>
    <property type="match status" value="1"/>
</dbReference>
<evidence type="ECO:0000256" key="7">
    <source>
        <dbReference type="ARBA" id="ARBA00023125"/>
    </source>
</evidence>
<dbReference type="InterPro" id="IPR014001">
    <property type="entry name" value="Helicase_ATP-bd"/>
</dbReference>
<feature type="compositionally biased region" description="Polar residues" evidence="9">
    <location>
        <begin position="163"/>
        <end position="179"/>
    </location>
</feature>
<dbReference type="InterPro" id="IPR056026">
    <property type="entry name" value="DUF7607"/>
</dbReference>
<dbReference type="InterPro" id="IPR001650">
    <property type="entry name" value="Helicase_C-like"/>
</dbReference>
<evidence type="ECO:0000256" key="9">
    <source>
        <dbReference type="SAM" id="MobiDB-lite"/>
    </source>
</evidence>
<evidence type="ECO:0000256" key="6">
    <source>
        <dbReference type="ARBA" id="ARBA00022840"/>
    </source>
</evidence>
<dbReference type="GO" id="GO:0005524">
    <property type="term" value="F:ATP binding"/>
    <property type="evidence" value="ECO:0007669"/>
    <property type="project" value="UniProtKB-KW"/>
</dbReference>
<feature type="region of interest" description="Disordered" evidence="9">
    <location>
        <begin position="1218"/>
        <end position="1249"/>
    </location>
</feature>
<dbReference type="InterPro" id="IPR049730">
    <property type="entry name" value="SNF2/RAD54-like_C"/>
</dbReference>
<keyword evidence="7" id="KW-0238">DNA-binding</keyword>
<comment type="subcellular location">
    <subcellularLocation>
        <location evidence="1">Nucleus</location>
    </subcellularLocation>
</comment>
<feature type="compositionally biased region" description="Polar residues" evidence="9">
    <location>
        <begin position="1682"/>
        <end position="1698"/>
    </location>
</feature>
<evidence type="ECO:0000259" key="11">
    <source>
        <dbReference type="PROSITE" id="PS51192"/>
    </source>
</evidence>
<evidence type="ECO:0000259" key="12">
    <source>
        <dbReference type="PROSITE" id="PS51194"/>
    </source>
</evidence>
<dbReference type="GO" id="GO:0003677">
    <property type="term" value="F:DNA binding"/>
    <property type="evidence" value="ECO:0007669"/>
    <property type="project" value="UniProtKB-KW"/>
</dbReference>
<feature type="region of interest" description="Disordered" evidence="9">
    <location>
        <begin position="93"/>
        <end position="127"/>
    </location>
</feature>
<dbReference type="InterPro" id="IPR027417">
    <property type="entry name" value="P-loop_NTPase"/>
</dbReference>
<feature type="compositionally biased region" description="Polar residues" evidence="9">
    <location>
        <begin position="1639"/>
        <end position="1650"/>
    </location>
</feature>
<dbReference type="InterPro" id="IPR044574">
    <property type="entry name" value="ARIP4-like"/>
</dbReference>
<evidence type="ECO:0000313" key="14">
    <source>
        <dbReference type="Proteomes" id="UP000809789"/>
    </source>
</evidence>
<feature type="region of interest" description="Disordered" evidence="9">
    <location>
        <begin position="481"/>
        <end position="511"/>
    </location>
</feature>
<feature type="region of interest" description="Disordered" evidence="9">
    <location>
        <begin position="163"/>
        <end position="189"/>
    </location>
</feature>
<reference evidence="13" key="1">
    <citation type="submission" date="2021-07" db="EMBL/GenBank/DDBJ databases">
        <title>Elsinoe batatas strain:CRI-CJ2 Genome sequencing and assembly.</title>
        <authorList>
            <person name="Huang L."/>
        </authorList>
    </citation>
    <scope>NUCLEOTIDE SEQUENCE</scope>
    <source>
        <strain evidence="13">CRI-CJ2</strain>
    </source>
</reference>
<dbReference type="Gene3D" id="3.40.50.10810">
    <property type="entry name" value="Tandem AAA-ATPase domain"/>
    <property type="match status" value="1"/>
</dbReference>
<keyword evidence="4" id="KW-0378">Hydrolase</keyword>
<evidence type="ECO:0000313" key="13">
    <source>
        <dbReference type="EMBL" id="KAG8624084.1"/>
    </source>
</evidence>
<dbReference type="CDD" id="cd18793">
    <property type="entry name" value="SF2_C_SNF"/>
    <property type="match status" value="1"/>
</dbReference>
<sequence length="1742" mass="194436">MPNADPWYWTVDEVAYWARHDLPASFTALPSVQLPDSEVFGNVLLEEGVSGMTLLSDVGTDFLKHDCGITKLGGRSAVLHAIRRLQKTSPAYCRENGLSIPTPRPSTPALAQISTPPAETSTISPRKRRPDEVLVEDAQGRKRRRLDFGPVIQKIGTEEDTIDSNATKSSRDISITTPQPSQPPVLTENSHLPRHRMSLDDVIYGTTPVGKPTLPEVENQTHAVPSEVFTFTAASSQLQGSRLFVQRQMRYLFQSSIQSKVKKNGKEHFTFMPYDTARLSQGQEASFTVFEGLDDGDAAIRTTRQELDSSSASSTTNAQLGDSGSWDYLLAKYKHEEDTILPAIGESGEDSEVDSEAEAEIDEEAEAELSKKFTAEDAEAIFDDVVQAYRDHWTEKALPKLEQSRAYKTWQSVRKSGAEHKRLAGINKARVESLNKRLAKLRRDILQNQYTNEDDLVRQCGSIQATVEDLQELEWERSVWMRPSPPSRPERSSVTPKVKHAELPPPAQVPDMDEEITDFITDQEAQVGDQASPDLPSEHTIPESSPPPLPDYMDLDLKDAAAKSDSDVSFLPSDATRNSGPVVPKREQSSPRLGRNSSKEDPIIILSSDSSEQATMPKPKTTVSQFDDNPEEASREEIFGWDMALLMDQRDRKRIVSKVILTLDYTHKEQMTTKLKEVRRPEKWIIDGVRKVLDQKAGRTEDNVGLEAVLFAKLYACWSQINPRYWDYRIPKAMLNDINEFDLKAWAKYTALVLPKIAKFMEPGETLELGSSSDEDSEPIVKRVRSRPKDIVAENNRSQAIMRMRKAEESQQTSDQLALSQMLPGSDDTPEEVTINTLREDNEVPIKLNPTIAKKVKPHQIDGIRFIWREVMAEGNEGCILAHTMGLGKTCQAISFLVTLQEASEDERTKRQIPKPLRKLRALILCPPALLPNWLKEIDMWSPKRRFFNVYKIDATGNDQQERLDVLRQWNETGGILVMGYTMFQKYVLLKDDVDDSDAEDGAAAESTETAAQAPGHGTRVSSINKLSQQDRILATKILREKANIIVADEAHALKNEKSKISRAAAKLKGIRIALSGTPLSNSTAEIFALVNWVAPNYLGSKSDFEADFGKPIEEGTYHDATHYAKRKSLKKLAILKTQTEPKIHRRDIMALKGSLTTKIEYNLTIPPTDLQTKIYDQYVDFVRGEFGEKEVTQVQLFGWISLLVLLVTHPKALRNKLLEKPKPKKKKSPKPDTTAPLPSAEDDTDQSIVGDEEVTQLGLTPAMTEQLLSMIPVDADVSASYRMVLIKQILELARRAKDKTLVFSHRLPILDCMEELLNKMKITWARIDGSMTGPKREAILNRFREGEYDVLLVSTRAGGQGLNMQDANRVIIVDFGYNPTWEEQAVGRAYRLGQKKDVFVYRFVTGGTFEDKLYNMGLFKSSLFQRVVDKKNPERHAKRHMKDWLFSPRPVPQGDIDEDAVKDTQVLDRIIKAQTNGGDPFIRGIKTMETLQRDAEDEPLTVEEQRECDEEISRYTRFRKNPGTALRVLPSSTAPSVQLPGRPPSTTSAASGLAAPASTAPVRHLPTGSPPRPDWQANGPRNPIFSFAQMQNGNVPPAMPQRPFVHYNSGDARSAIQSQATGVRPWPNGSVPHAELSHNPNPQPRTSPSAAGRVMGSPSAQGNASPEKTLPQYPSFGRSMSRAQSSTPFKTPPTHNAQLPGPSAGSPSRGTPRQQTPVRTPGSLSRPSRILDPIIKPSTPR</sequence>
<evidence type="ECO:0000256" key="3">
    <source>
        <dbReference type="ARBA" id="ARBA00022741"/>
    </source>
</evidence>
<proteinExistence type="inferred from homology"/>
<dbReference type="EMBL" id="JAESVG020000010">
    <property type="protein sequence ID" value="KAG8624084.1"/>
    <property type="molecule type" value="Genomic_DNA"/>
</dbReference>
<dbReference type="Pfam" id="PF00271">
    <property type="entry name" value="Helicase_C"/>
    <property type="match status" value="1"/>
</dbReference>
<evidence type="ECO:0000256" key="2">
    <source>
        <dbReference type="ARBA" id="ARBA00007025"/>
    </source>
</evidence>
<keyword evidence="5" id="KW-0347">Helicase</keyword>
<feature type="region of interest" description="Disordered" evidence="9">
    <location>
        <begin position="999"/>
        <end position="1022"/>
    </location>
</feature>
<dbReference type="Pfam" id="PF00176">
    <property type="entry name" value="SNF2-rel_dom"/>
    <property type="match status" value="1"/>
</dbReference>
<keyword evidence="8" id="KW-0539">Nucleus</keyword>
<feature type="compositionally biased region" description="Basic and acidic residues" evidence="9">
    <location>
        <begin position="555"/>
        <end position="566"/>
    </location>
</feature>
<dbReference type="SUPFAM" id="SSF52540">
    <property type="entry name" value="P-loop containing nucleoside triphosphate hydrolases"/>
    <property type="match status" value="2"/>
</dbReference>
<accession>A0A8K0KWK1</accession>
<feature type="compositionally biased region" description="Polar residues" evidence="9">
    <location>
        <begin position="1706"/>
        <end position="1727"/>
    </location>
</feature>
<evidence type="ECO:0000256" key="5">
    <source>
        <dbReference type="ARBA" id="ARBA00022806"/>
    </source>
</evidence>
<dbReference type="SUPFAM" id="SSF47769">
    <property type="entry name" value="SAM/Pointed domain"/>
    <property type="match status" value="1"/>
</dbReference>
<evidence type="ECO:0000256" key="1">
    <source>
        <dbReference type="ARBA" id="ARBA00004123"/>
    </source>
</evidence>
<dbReference type="Gene3D" id="3.40.50.300">
    <property type="entry name" value="P-loop containing nucleotide triphosphate hydrolases"/>
    <property type="match status" value="1"/>
</dbReference>
<feature type="compositionally biased region" description="Polar residues" evidence="9">
    <location>
        <begin position="810"/>
        <end position="819"/>
    </location>
</feature>
<dbReference type="GO" id="GO:0016887">
    <property type="term" value="F:ATP hydrolysis activity"/>
    <property type="evidence" value="ECO:0007669"/>
    <property type="project" value="InterPro"/>
</dbReference>
<feature type="region of interest" description="Disordered" evidence="9">
    <location>
        <begin position="808"/>
        <end position="831"/>
    </location>
</feature>
<dbReference type="PROSITE" id="PS51192">
    <property type="entry name" value="HELICASE_ATP_BIND_1"/>
    <property type="match status" value="1"/>
</dbReference>
<comment type="similarity">
    <text evidence="2">Belongs to the SNF2/RAD54 helicase family.</text>
</comment>
<feature type="region of interest" description="Disordered" evidence="9">
    <location>
        <begin position="1527"/>
        <end position="1742"/>
    </location>
</feature>
<keyword evidence="14" id="KW-1185">Reference proteome</keyword>
<feature type="compositionally biased region" description="Polar residues" evidence="9">
    <location>
        <begin position="112"/>
        <end position="124"/>
    </location>
</feature>
<evidence type="ECO:0000256" key="8">
    <source>
        <dbReference type="ARBA" id="ARBA00023242"/>
    </source>
</evidence>
<protein>
    <submittedName>
        <fullName evidence="13">Uncharacterized protein</fullName>
    </submittedName>
</protein>
<keyword evidence="6" id="KW-0067">ATP-binding</keyword>
<dbReference type="GO" id="GO:0004386">
    <property type="term" value="F:helicase activity"/>
    <property type="evidence" value="ECO:0007669"/>
    <property type="project" value="UniProtKB-KW"/>
</dbReference>
<feature type="domain" description="SAM" evidence="10">
    <location>
        <begin position="9"/>
        <end position="88"/>
    </location>
</feature>
<feature type="compositionally biased region" description="Low complexity" evidence="9">
    <location>
        <begin position="1545"/>
        <end position="1562"/>
    </location>
</feature>
<gene>
    <name evidence="13" type="ORF">KVT40_009060</name>
</gene>
<organism evidence="13 14">
    <name type="scientific">Elsinoe batatas</name>
    <dbReference type="NCBI Taxonomy" id="2601811"/>
    <lineage>
        <taxon>Eukaryota</taxon>
        <taxon>Fungi</taxon>
        <taxon>Dikarya</taxon>
        <taxon>Ascomycota</taxon>
        <taxon>Pezizomycotina</taxon>
        <taxon>Dothideomycetes</taxon>
        <taxon>Dothideomycetidae</taxon>
        <taxon>Myriangiales</taxon>
        <taxon>Elsinoaceae</taxon>
        <taxon>Elsinoe</taxon>
    </lineage>
</organism>
<dbReference type="Proteomes" id="UP000809789">
    <property type="component" value="Unassembled WGS sequence"/>
</dbReference>
<dbReference type="PANTHER" id="PTHR45797:SF1">
    <property type="entry name" value="HELICASE ARIP4"/>
    <property type="match status" value="1"/>
</dbReference>
<dbReference type="SMART" id="SM00487">
    <property type="entry name" value="DEXDc"/>
    <property type="match status" value="1"/>
</dbReference>
<evidence type="ECO:0000256" key="4">
    <source>
        <dbReference type="ARBA" id="ARBA00022801"/>
    </source>
</evidence>
<dbReference type="InterPro" id="IPR038718">
    <property type="entry name" value="SNF2-like_sf"/>
</dbReference>
<comment type="caution">
    <text evidence="13">The sequence shown here is derived from an EMBL/GenBank/DDBJ whole genome shotgun (WGS) entry which is preliminary data.</text>
</comment>
<feature type="domain" description="Helicase C-terminal" evidence="12">
    <location>
        <begin position="1286"/>
        <end position="1446"/>
    </location>
</feature>
<evidence type="ECO:0000259" key="10">
    <source>
        <dbReference type="PROSITE" id="PS50105"/>
    </source>
</evidence>
<dbReference type="Pfam" id="PF24580">
    <property type="entry name" value="DUF7607"/>
    <property type="match status" value="1"/>
</dbReference>
<dbReference type="PANTHER" id="PTHR45797">
    <property type="entry name" value="RAD54-LIKE"/>
    <property type="match status" value="1"/>
</dbReference>
<dbReference type="InterPro" id="IPR001660">
    <property type="entry name" value="SAM"/>
</dbReference>
<keyword evidence="3" id="KW-0547">Nucleotide-binding</keyword>
<feature type="domain" description="Helicase ATP-binding" evidence="11">
    <location>
        <begin position="870"/>
        <end position="1097"/>
    </location>
</feature>